<evidence type="ECO:0000313" key="3">
    <source>
        <dbReference type="EMBL" id="UYM04503.1"/>
    </source>
</evidence>
<keyword evidence="1" id="KW-0472">Membrane</keyword>
<dbReference type="PANTHER" id="PTHR34211:SF3">
    <property type="entry name" value="CALCINEURIN-LIKE METALLO-PHOSPHOESTERASE SUPERFAMILY PROTEIN"/>
    <property type="match status" value="1"/>
</dbReference>
<dbReference type="PANTHER" id="PTHR34211">
    <property type="entry name" value="CALCINEURIN-LIKE METALLO-PHOSPHOESTERASE SUPERFAMILY PROTEIN"/>
    <property type="match status" value="1"/>
</dbReference>
<sequence>MDPSAANRDRRRDGLRRLAPVRWLHPAQLVRVGAQVAQARMFGAFGARRENEAAQPAEMYDMSLPSEEVWIDYTADVGDGFDATYAVARSIAADPLPGGDPAAPPHGDLLVLGGDETYPVASESNYEARTASVYGAALPDLGPASPAMLAVPGNHDWYDGLTAFLRTFCQGWLADVPLPIPRKGTVRMVDPHRRTSAFVGGWRTVQSRSYFAVRLPYGWWLWGTDIQFDTYIDAPQLAYFAEAATHVGEDDNIIICTAKPTWVDPRGSDTIEQFLGKTLGDRADAVRLICSGDRHHYSRYTRPAPVGPAALVTCGGGGAYLSPTHHLPETVRFGRWADDEGPEFRRTQTFPDAADSRRISRRFWQLPWRNPALTVMLGPVYIVLLWLLAATQPGDGALDRLLGYSLADTRLAPASLPALFGCLLVGAATLGLARPRRDDGWRAVAGVAHGAAHLALLVVATYAVGAVAWPGNAFVASVLLTVVGSAACGIIGANVLATYLFLCQVRRDLHGNELFAGLRVEDFKSYLRLRVGPDGVRIYPVGLRTVPHRWRPSAEGPLLDPVGGSAPELIEEPFTIPPR</sequence>
<feature type="transmembrane region" description="Helical" evidence="1">
    <location>
        <begin position="371"/>
        <end position="391"/>
    </location>
</feature>
<dbReference type="RefSeq" id="WP_271633228.1">
    <property type="nucleotide sequence ID" value="NZ_CP094970.1"/>
</dbReference>
<accession>A0AA46TG10</accession>
<evidence type="ECO:0000313" key="4">
    <source>
        <dbReference type="Proteomes" id="UP001164390"/>
    </source>
</evidence>
<feature type="domain" description="Calcineurin-like phosphoesterase" evidence="2">
    <location>
        <begin position="73"/>
        <end position="296"/>
    </location>
</feature>
<proteinExistence type="predicted"/>
<dbReference type="InterPro" id="IPR004843">
    <property type="entry name" value="Calcineurin-like_PHP"/>
</dbReference>
<dbReference type="KEGG" id="sgrg:L0C25_18495"/>
<dbReference type="SUPFAM" id="SSF56300">
    <property type="entry name" value="Metallo-dependent phosphatases"/>
    <property type="match status" value="1"/>
</dbReference>
<evidence type="ECO:0000259" key="2">
    <source>
        <dbReference type="Pfam" id="PF00149"/>
    </source>
</evidence>
<feature type="transmembrane region" description="Helical" evidence="1">
    <location>
        <begin position="411"/>
        <end position="432"/>
    </location>
</feature>
<feature type="transmembrane region" description="Helical" evidence="1">
    <location>
        <begin position="444"/>
        <end position="468"/>
    </location>
</feature>
<keyword evidence="1" id="KW-0812">Transmembrane</keyword>
<reference evidence="3" key="1">
    <citation type="submission" date="2022-01" db="EMBL/GenBank/DDBJ databases">
        <title>Nocardioidaceae gen. sp. A5X3R13.</title>
        <authorList>
            <person name="Lopez Marin M.A."/>
            <person name="Uhlik O."/>
        </authorList>
    </citation>
    <scope>NUCLEOTIDE SEQUENCE</scope>
    <source>
        <strain evidence="3">A5X3R13</strain>
    </source>
</reference>
<dbReference type="InterPro" id="IPR029052">
    <property type="entry name" value="Metallo-depent_PP-like"/>
</dbReference>
<dbReference type="GO" id="GO:0016787">
    <property type="term" value="F:hydrolase activity"/>
    <property type="evidence" value="ECO:0007669"/>
    <property type="project" value="InterPro"/>
</dbReference>
<name>A0AA46TG10_9ACTN</name>
<gene>
    <name evidence="3" type="ORF">L0C25_18495</name>
</gene>
<dbReference type="Gene3D" id="3.60.21.10">
    <property type="match status" value="1"/>
</dbReference>
<evidence type="ECO:0000256" key="1">
    <source>
        <dbReference type="SAM" id="Phobius"/>
    </source>
</evidence>
<dbReference type="Pfam" id="PF00149">
    <property type="entry name" value="Metallophos"/>
    <property type="match status" value="1"/>
</dbReference>
<organism evidence="3 4">
    <name type="scientific">Solicola gregarius</name>
    <dbReference type="NCBI Taxonomy" id="2908642"/>
    <lineage>
        <taxon>Bacteria</taxon>
        <taxon>Bacillati</taxon>
        <taxon>Actinomycetota</taxon>
        <taxon>Actinomycetes</taxon>
        <taxon>Propionibacteriales</taxon>
        <taxon>Nocardioidaceae</taxon>
        <taxon>Solicola</taxon>
    </lineage>
</organism>
<feature type="transmembrane region" description="Helical" evidence="1">
    <location>
        <begin position="474"/>
        <end position="502"/>
    </location>
</feature>
<dbReference type="Proteomes" id="UP001164390">
    <property type="component" value="Chromosome"/>
</dbReference>
<dbReference type="AlphaFoldDB" id="A0AA46TG10"/>
<keyword evidence="1" id="KW-1133">Transmembrane helix</keyword>
<keyword evidence="4" id="KW-1185">Reference proteome</keyword>
<dbReference type="EMBL" id="CP094970">
    <property type="protein sequence ID" value="UYM04503.1"/>
    <property type="molecule type" value="Genomic_DNA"/>
</dbReference>
<protein>
    <submittedName>
        <fullName evidence="3">Metallophosphoesterase</fullName>
    </submittedName>
</protein>